<keyword evidence="6" id="KW-0645">Protease</keyword>
<feature type="domain" description="Aminopeptidase N-like N-terminal" evidence="21">
    <location>
        <begin position="51"/>
        <end position="234"/>
    </location>
</feature>
<dbReference type="Gene3D" id="2.60.40.1910">
    <property type="match status" value="2"/>
</dbReference>
<feature type="binding site" evidence="16">
    <location>
        <position position="370"/>
    </location>
    <ligand>
        <name>Zn(2+)</name>
        <dbReference type="ChEBI" id="CHEBI:29105"/>
        <note>catalytic</note>
    </ligand>
</feature>
<keyword evidence="10 16" id="KW-0862">Zinc</keyword>
<evidence type="ECO:0000256" key="11">
    <source>
        <dbReference type="ARBA" id="ARBA00023049"/>
    </source>
</evidence>
<protein>
    <submittedName>
        <fullName evidence="22">Membrane alanyl aminopeptidase</fullName>
    </submittedName>
</protein>
<feature type="domain" description="ERAP1-like C-terminal" evidence="20">
    <location>
        <begin position="886"/>
        <end position="1116"/>
    </location>
</feature>
<dbReference type="GO" id="GO:0098552">
    <property type="term" value="C:side of membrane"/>
    <property type="evidence" value="ECO:0007669"/>
    <property type="project" value="UniProtKB-KW"/>
</dbReference>
<feature type="binding site" evidence="16">
    <location>
        <position position="347"/>
    </location>
    <ligand>
        <name>Zn(2+)</name>
        <dbReference type="ChEBI" id="CHEBI:29105"/>
        <note>catalytic</note>
    </ligand>
</feature>
<dbReference type="InterPro" id="IPR027268">
    <property type="entry name" value="Peptidase_M4/M1_CTD_sf"/>
</dbReference>
<organism evidence="22 23">
    <name type="scientific">Papilio machaon</name>
    <name type="common">Old World swallowtail butterfly</name>
    <dbReference type="NCBI Taxonomy" id="76193"/>
    <lineage>
        <taxon>Eukaryota</taxon>
        <taxon>Metazoa</taxon>
        <taxon>Ecdysozoa</taxon>
        <taxon>Arthropoda</taxon>
        <taxon>Hexapoda</taxon>
        <taxon>Insecta</taxon>
        <taxon>Pterygota</taxon>
        <taxon>Neoptera</taxon>
        <taxon>Endopterygota</taxon>
        <taxon>Lepidoptera</taxon>
        <taxon>Glossata</taxon>
        <taxon>Ditrysia</taxon>
        <taxon>Papilionoidea</taxon>
        <taxon>Papilionidae</taxon>
        <taxon>Papilioninae</taxon>
        <taxon>Papilio</taxon>
    </lineage>
</organism>
<keyword evidence="7 16" id="KW-0479">Metal-binding</keyword>
<dbReference type="InterPro" id="IPR024571">
    <property type="entry name" value="ERAP1-like_C_dom"/>
</dbReference>
<dbReference type="Pfam" id="PF11838">
    <property type="entry name" value="ERAP1_C"/>
    <property type="match status" value="3"/>
</dbReference>
<dbReference type="Gene3D" id="1.10.390.10">
    <property type="entry name" value="Neutral Protease Domain 2"/>
    <property type="match status" value="2"/>
</dbReference>
<dbReference type="GO" id="GO:0043171">
    <property type="term" value="P:peptide catabolic process"/>
    <property type="evidence" value="ECO:0007669"/>
    <property type="project" value="TreeGrafter"/>
</dbReference>
<dbReference type="PRINTS" id="PR00756">
    <property type="entry name" value="ALADIPTASE"/>
</dbReference>
<reference evidence="22 23" key="1">
    <citation type="journal article" date="2015" name="Nat. Commun.">
        <title>Outbred genome sequencing and CRISPR/Cas9 gene editing in butterflies.</title>
        <authorList>
            <person name="Li X."/>
            <person name="Fan D."/>
            <person name="Zhang W."/>
            <person name="Liu G."/>
            <person name="Zhang L."/>
            <person name="Zhao L."/>
            <person name="Fang X."/>
            <person name="Chen L."/>
            <person name="Dong Y."/>
            <person name="Chen Y."/>
            <person name="Ding Y."/>
            <person name="Zhao R."/>
            <person name="Feng M."/>
            <person name="Zhu Y."/>
            <person name="Feng Y."/>
            <person name="Jiang X."/>
            <person name="Zhu D."/>
            <person name="Xiang H."/>
            <person name="Feng X."/>
            <person name="Li S."/>
            <person name="Wang J."/>
            <person name="Zhang G."/>
            <person name="Kronforst M.R."/>
            <person name="Wang W."/>
        </authorList>
    </citation>
    <scope>NUCLEOTIDE SEQUENCE [LARGE SCALE GENOMIC DNA]</scope>
    <source>
        <strain evidence="22">Ya'a_city_454_Pm</strain>
        <tissue evidence="22">Whole body</tissue>
    </source>
</reference>
<evidence type="ECO:0000256" key="6">
    <source>
        <dbReference type="ARBA" id="ARBA00022670"/>
    </source>
</evidence>
<evidence type="ECO:0000256" key="4">
    <source>
        <dbReference type="ARBA" id="ARBA00022475"/>
    </source>
</evidence>
<evidence type="ECO:0000256" key="8">
    <source>
        <dbReference type="ARBA" id="ARBA00022729"/>
    </source>
</evidence>
<evidence type="ECO:0000256" key="12">
    <source>
        <dbReference type="ARBA" id="ARBA00023136"/>
    </source>
</evidence>
<feature type="domain" description="ERAP1-like C-terminal" evidence="20">
    <location>
        <begin position="1735"/>
        <end position="1894"/>
    </location>
</feature>
<dbReference type="GO" id="GO:0005737">
    <property type="term" value="C:cytoplasm"/>
    <property type="evidence" value="ECO:0007669"/>
    <property type="project" value="TreeGrafter"/>
</dbReference>
<comment type="similarity">
    <text evidence="2">Belongs to the peptidase M1 family.</text>
</comment>
<dbReference type="InterPro" id="IPR050344">
    <property type="entry name" value="Peptidase_M1_aminopeptidases"/>
</dbReference>
<dbReference type="GO" id="GO:0005615">
    <property type="term" value="C:extracellular space"/>
    <property type="evidence" value="ECO:0007669"/>
    <property type="project" value="TreeGrafter"/>
</dbReference>
<dbReference type="CDD" id="cd09601">
    <property type="entry name" value="M1_APN-Q_like"/>
    <property type="match status" value="2"/>
</dbReference>
<feature type="signal peptide" evidence="18">
    <location>
        <begin position="1"/>
        <end position="15"/>
    </location>
</feature>
<dbReference type="Pfam" id="PF01433">
    <property type="entry name" value="Peptidase_M1"/>
    <property type="match status" value="2"/>
</dbReference>
<feature type="domain" description="Peptidase M1 membrane alanine aminopeptidase" evidence="19">
    <location>
        <begin position="269"/>
        <end position="504"/>
    </location>
</feature>
<dbReference type="Gene3D" id="1.25.50.20">
    <property type="match status" value="3"/>
</dbReference>
<feature type="domain" description="ERAP1-like C-terminal" evidence="20">
    <location>
        <begin position="581"/>
        <end position="841"/>
    </location>
</feature>
<evidence type="ECO:0000313" key="22">
    <source>
        <dbReference type="EMBL" id="KPJ05976.1"/>
    </source>
</evidence>
<evidence type="ECO:0000256" key="18">
    <source>
        <dbReference type="SAM" id="SignalP"/>
    </source>
</evidence>
<evidence type="ECO:0000256" key="16">
    <source>
        <dbReference type="PIRSR" id="PIRSR634016-3"/>
    </source>
</evidence>
<evidence type="ECO:0000256" key="13">
    <source>
        <dbReference type="ARBA" id="ARBA00023180"/>
    </source>
</evidence>
<keyword evidence="8 18" id="KW-0732">Signal</keyword>
<evidence type="ECO:0000256" key="1">
    <source>
        <dbReference type="ARBA" id="ARBA00004609"/>
    </source>
</evidence>
<keyword evidence="3 22" id="KW-0031">Aminopeptidase</keyword>
<keyword evidence="12" id="KW-0472">Membrane</keyword>
<dbReference type="InterPro" id="IPR034016">
    <property type="entry name" value="M1_APN-typ"/>
</dbReference>
<name>A0A194QR18_PAPMA</name>
<evidence type="ECO:0000256" key="2">
    <source>
        <dbReference type="ARBA" id="ARBA00010136"/>
    </source>
</evidence>
<dbReference type="EMBL" id="KQ461198">
    <property type="protein sequence ID" value="KPJ05976.1"/>
    <property type="molecule type" value="Genomic_DNA"/>
</dbReference>
<evidence type="ECO:0000256" key="17">
    <source>
        <dbReference type="PIRSR" id="PIRSR634016-4"/>
    </source>
</evidence>
<evidence type="ECO:0000256" key="5">
    <source>
        <dbReference type="ARBA" id="ARBA00022622"/>
    </source>
</evidence>
<dbReference type="SUPFAM" id="SSF55486">
    <property type="entry name" value="Metalloproteases ('zincins'), catalytic domain"/>
    <property type="match status" value="2"/>
</dbReference>
<evidence type="ECO:0000313" key="23">
    <source>
        <dbReference type="Proteomes" id="UP000053240"/>
    </source>
</evidence>
<dbReference type="Gene3D" id="2.60.40.1730">
    <property type="entry name" value="tricorn interacting facor f3 domain"/>
    <property type="match status" value="2"/>
</dbReference>
<keyword evidence="13" id="KW-0325">Glycoprotein</keyword>
<evidence type="ECO:0000256" key="10">
    <source>
        <dbReference type="ARBA" id="ARBA00022833"/>
    </source>
</evidence>
<keyword evidence="5" id="KW-0336">GPI-anchor</keyword>
<evidence type="ECO:0000256" key="14">
    <source>
        <dbReference type="ARBA" id="ARBA00023288"/>
    </source>
</evidence>
<dbReference type="GO" id="GO:0070006">
    <property type="term" value="F:metalloaminopeptidase activity"/>
    <property type="evidence" value="ECO:0007669"/>
    <property type="project" value="TreeGrafter"/>
</dbReference>
<dbReference type="InterPro" id="IPR001930">
    <property type="entry name" value="Peptidase_M1"/>
</dbReference>
<proteinExistence type="inferred from homology"/>
<dbReference type="InterPro" id="IPR045357">
    <property type="entry name" value="Aminopeptidase_N-like_N"/>
</dbReference>
<evidence type="ECO:0000256" key="3">
    <source>
        <dbReference type="ARBA" id="ARBA00022438"/>
    </source>
</evidence>
<evidence type="ECO:0000259" key="20">
    <source>
        <dbReference type="Pfam" id="PF11838"/>
    </source>
</evidence>
<dbReference type="FunFam" id="1.10.390.10:FF:000019">
    <property type="entry name" value="Aminopeptidase"/>
    <property type="match status" value="1"/>
</dbReference>
<comment type="subcellular location">
    <subcellularLocation>
        <location evidence="1">Cell membrane</location>
        <topology evidence="1">Lipid-anchor</topology>
        <topology evidence="1">GPI-anchor</topology>
    </subcellularLocation>
</comment>
<evidence type="ECO:0000256" key="7">
    <source>
        <dbReference type="ARBA" id="ARBA00022723"/>
    </source>
</evidence>
<keyword evidence="14" id="KW-0449">Lipoprotein</keyword>
<sequence length="1901" mass="218755">MMVPLLLFLVGFVSADPLEFRSNFEYLEYNTNVAAPKYRLLDIVQPLDVFVDLDVYLSESRFNGLVQVVVDVRQNLTQIVLHQNVVSIQGVNVIDTTSRPVPLNTTTPFEIDSYFELLKINFDRVVMPGRYTITVSYLGRINENPVDRGFYKGYYYYGTQKREYATTQFQPFHARKAFPCFDEPQFKSRFFISITRDRNLSPSFSNMDIRETQIVSANRVREAFLPTPIVSAYLVAFHVSDFVATNLTGTLRKPFRIISRQGPTNQHAYAADIGLRITDRLDEYFDIGYYDMGQGQLMKNDHIALPDFPSGAMENWGMVNYREAYLLYDPAHTNLNNKIFIATIMAHELAHKWYGNLVTCFWWSNLWLNESFASFFEYFGAHYADPSLELDDQFVVDYVHSALNWDAGAGATPMNWTGVVTNPSISSHFSTTSYAKGASVLKTLEHFVGFNTFRNALRIYLRNNAYGIGYPEDMYAAFRTAVSQDSTFARDFPNIDIGRVFDSWVQNPGSPVVNVYVNMSNGEVTLTQQRFQLTGTPNPTLWQIPISWTHSAEMNFESTRPRFVMTTESTVIRKDPGHHWIVNDVLYFVRAGVINMNRAFDVLSFLKDETDYYVWAGALGQLDWIRARLEHLPVAHQEFSAYLMELMENVIRHLGFEERTTDSTSTILNRMQILNYACNLGHEGCIADSLAKWRAFRQNENNLVPVNARRYVYCTGLRHGNSSDYDFLFRKYNESDNTADMVVMLRTLACTRDRVSLEHYLQQSMYNDKIRIHDRTNAFQYALQGNRENFQIVLNFLYNYFDAIRTTYGGAARLDICINALPGFMREFQHISQFQSWVYRNQIALGSSFSASVNVVSSSISNLEWGNNAAVQLLTAVRNVRSSAGSVTVSVVMLMVALALDWIRARLEHLPVAHQEFSAYLMELMETVIRNLGYEERTTDSTSTILNRMQILNYACNLGHEGCIADSLAKWRAFRQNENNLVPVNARRYVYCTGLRHGNSSDYDFLFRKYNESDNTADMVVMLRTLACTRDRVSLEHYLQQSMYNDKIRIHDRTNAFQYALQGNRENFQIVLNFLYNYFEAIRTTYGGDARLDICINALPGFMREFQHISQFQSWAYRNQIALGSSFSASVNVVSSSISNLEWEMSKLIALSLMLIASVACDHPASIFRDFEELVLPDEAATTKSNEQYRLPQNVLPLDYDIYIDLYFAERTDRPFSYDGKEYIILQAIEQNVTQIVLHSNVDSINAVSVLTSTGSPVPLNPLQPITLEPEYHFLKINLAQALAVYTNYTLIIDYSSTMNEGPMKRGIWRGWYIDENGNERIYATTHFQPYNARQAFPCWDEPLFKAVFKLHLSKPTSYSGTFSNTRIQSTDGLGSRTRDNFYATPVMSSYLVTFLVSESFTIIAQDTSFNPPIRIIGRSNTVGLGDMVLNMTVQMTKYFDEYFGIPYSDLHPYLYNDHISSPDWASAGTENWGMVSYRELYMVLDPRETLMSVEHYAATLISHELAHKWFGNLITCYWWSNTWINEGFASYFGYIATYEMFPQYEHHEHFNSRYLQTSLSFDSGVSTVPMNHPVNTPAQVTGHFGTISYSKGAAVLRMTANMITPATFRKACQYFLRNNAYKATDQFDLYAAFARAVEEDGTLREYQNFNFTEYYRVWVNEPGYPLLTVNINHGTGEMALSQERYLSTSTSSGPVYPIPISYSTNSNRSFNNLKPIYMMSSERAVLTKSPVEEWVIFNNLQHGHYRVTYDDKSWNLIADALVNDPDSIHYLNRAQVVDDVFALMRSERMTFNFGFNILRFLRNEANYHVWNPAISGFTWLRNRLRHLPEQQAKFDEFILSQMEHVIETVGFDAGNESPTTSLTRQEVLHFACTLGHEKCVKESRDRFISLKNGNWLVFLR</sequence>
<keyword evidence="9" id="KW-0378">Hydrolase</keyword>
<accession>A0A194QR18</accession>
<dbReference type="GO" id="GO:0008270">
    <property type="term" value="F:zinc ion binding"/>
    <property type="evidence" value="ECO:0007669"/>
    <property type="project" value="InterPro"/>
</dbReference>
<dbReference type="SUPFAM" id="SSF63737">
    <property type="entry name" value="Leukotriene A4 hydrolase N-terminal domain"/>
    <property type="match status" value="2"/>
</dbReference>
<dbReference type="Pfam" id="PF17900">
    <property type="entry name" value="Peptidase_M1_N"/>
    <property type="match status" value="2"/>
</dbReference>
<feature type="site" description="Transition state stabilizer" evidence="17">
    <location>
        <position position="434"/>
    </location>
</feature>
<dbReference type="GO" id="GO:0005886">
    <property type="term" value="C:plasma membrane"/>
    <property type="evidence" value="ECO:0007669"/>
    <property type="project" value="UniProtKB-SubCell"/>
</dbReference>
<dbReference type="GO" id="GO:0042277">
    <property type="term" value="F:peptide binding"/>
    <property type="evidence" value="ECO:0007669"/>
    <property type="project" value="TreeGrafter"/>
</dbReference>
<feature type="binding site" evidence="16">
    <location>
        <position position="351"/>
    </location>
    <ligand>
        <name>Zn(2+)</name>
        <dbReference type="ChEBI" id="CHEBI:29105"/>
        <note>catalytic</note>
    </ligand>
</feature>
<dbReference type="InParanoid" id="A0A194QR18"/>
<feature type="chain" id="PRO_5012655857" evidence="18">
    <location>
        <begin position="16"/>
        <end position="1901"/>
    </location>
</feature>
<feature type="active site" description="Proton acceptor" evidence="15">
    <location>
        <position position="348"/>
    </location>
</feature>
<dbReference type="InterPro" id="IPR042097">
    <property type="entry name" value="Aminopeptidase_N-like_N_sf"/>
</dbReference>
<comment type="cofactor">
    <cofactor evidence="16">
        <name>Zn(2+)</name>
        <dbReference type="ChEBI" id="CHEBI:29105"/>
    </cofactor>
    <text evidence="16">Binds 1 zinc ion per subunit.</text>
</comment>
<dbReference type="PANTHER" id="PTHR11533:SF301">
    <property type="entry name" value="AMINOPEPTIDASE"/>
    <property type="match status" value="1"/>
</dbReference>
<keyword evidence="11" id="KW-0482">Metalloprotease</keyword>
<evidence type="ECO:0000256" key="9">
    <source>
        <dbReference type="ARBA" id="ARBA00022801"/>
    </source>
</evidence>
<evidence type="ECO:0000259" key="21">
    <source>
        <dbReference type="Pfam" id="PF17900"/>
    </source>
</evidence>
<keyword evidence="4" id="KW-1003">Cell membrane</keyword>
<dbReference type="FunFam" id="1.10.390.10:FF:000013">
    <property type="entry name" value="Aminopeptidase N"/>
    <property type="match status" value="1"/>
</dbReference>
<feature type="domain" description="Peptidase M1 membrane alanine aminopeptidase" evidence="19">
    <location>
        <begin position="1430"/>
        <end position="1640"/>
    </location>
</feature>
<dbReference type="InterPro" id="IPR014782">
    <property type="entry name" value="Peptidase_M1_dom"/>
</dbReference>
<dbReference type="PANTHER" id="PTHR11533">
    <property type="entry name" value="PROTEASE M1 ZINC METALLOPROTEASE"/>
    <property type="match status" value="1"/>
</dbReference>
<evidence type="ECO:0000259" key="19">
    <source>
        <dbReference type="Pfam" id="PF01433"/>
    </source>
</evidence>
<feature type="domain" description="Aminopeptidase N-like N-terminal" evidence="21">
    <location>
        <begin position="1197"/>
        <end position="1392"/>
    </location>
</feature>
<dbReference type="FunFam" id="2.60.40.1910:FF:000008">
    <property type="entry name" value="Aminopeptidase"/>
    <property type="match status" value="1"/>
</dbReference>
<keyword evidence="23" id="KW-1185">Reference proteome</keyword>
<evidence type="ECO:0000256" key="15">
    <source>
        <dbReference type="PIRSR" id="PIRSR634016-1"/>
    </source>
</evidence>
<dbReference type="GO" id="GO:0006508">
    <property type="term" value="P:proteolysis"/>
    <property type="evidence" value="ECO:0007669"/>
    <property type="project" value="UniProtKB-KW"/>
</dbReference>
<dbReference type="Proteomes" id="UP000053240">
    <property type="component" value="Unassembled WGS sequence"/>
</dbReference>
<gene>
    <name evidence="22" type="ORF">RR48_14418</name>
</gene>